<dbReference type="AlphaFoldDB" id="A0A437NC76"/>
<feature type="compositionally biased region" description="Polar residues" evidence="6">
    <location>
        <begin position="376"/>
        <end position="390"/>
    </location>
</feature>
<accession>A0A437NC76</accession>
<evidence type="ECO:0000256" key="3">
    <source>
        <dbReference type="ARBA" id="ARBA00022692"/>
    </source>
</evidence>
<comment type="similarity">
    <text evidence="2">Belongs to the TrbL/VirB6 family.</text>
</comment>
<dbReference type="OrthoDB" id="7400974at2"/>
<dbReference type="EMBL" id="SACO01000001">
    <property type="protein sequence ID" value="RVU07573.1"/>
    <property type="molecule type" value="Genomic_DNA"/>
</dbReference>
<evidence type="ECO:0000256" key="7">
    <source>
        <dbReference type="SAM" id="Phobius"/>
    </source>
</evidence>
<comment type="caution">
    <text evidence="8">The sequence shown here is derived from an EMBL/GenBank/DDBJ whole genome shotgun (WGS) entry which is preliminary data.</text>
</comment>
<name>A0A437NC76_9SPHN</name>
<dbReference type="Proteomes" id="UP000282837">
    <property type="component" value="Unassembled WGS sequence"/>
</dbReference>
<dbReference type="InterPro" id="IPR007688">
    <property type="entry name" value="Conjugal_tfr_TrbL/VirB6"/>
</dbReference>
<evidence type="ECO:0000313" key="8">
    <source>
        <dbReference type="EMBL" id="RVU07573.1"/>
    </source>
</evidence>
<dbReference type="GO" id="GO:0030255">
    <property type="term" value="P:protein secretion by the type IV secretion system"/>
    <property type="evidence" value="ECO:0007669"/>
    <property type="project" value="InterPro"/>
</dbReference>
<evidence type="ECO:0000256" key="6">
    <source>
        <dbReference type="SAM" id="MobiDB-lite"/>
    </source>
</evidence>
<keyword evidence="9" id="KW-1185">Reference proteome</keyword>
<evidence type="ECO:0000256" key="4">
    <source>
        <dbReference type="ARBA" id="ARBA00022989"/>
    </source>
</evidence>
<feature type="transmembrane region" description="Helical" evidence="7">
    <location>
        <begin position="81"/>
        <end position="101"/>
    </location>
</feature>
<gene>
    <name evidence="8" type="ORF">EOE18_00320</name>
</gene>
<feature type="transmembrane region" description="Helical" evidence="7">
    <location>
        <begin position="213"/>
        <end position="235"/>
    </location>
</feature>
<feature type="transmembrane region" description="Helical" evidence="7">
    <location>
        <begin position="187"/>
        <end position="206"/>
    </location>
</feature>
<keyword evidence="4 7" id="KW-1133">Transmembrane helix</keyword>
<comment type="subcellular location">
    <subcellularLocation>
        <location evidence="1">Membrane</location>
        <topology evidence="1">Multi-pass membrane protein</topology>
    </subcellularLocation>
</comment>
<feature type="transmembrane region" description="Helical" evidence="7">
    <location>
        <begin position="255"/>
        <end position="275"/>
    </location>
</feature>
<keyword evidence="5 7" id="KW-0472">Membrane</keyword>
<reference evidence="8 9" key="1">
    <citation type="submission" date="2019-01" db="EMBL/GenBank/DDBJ databases">
        <authorList>
            <person name="Chen W.-M."/>
        </authorList>
    </citation>
    <scope>NUCLEOTIDE SEQUENCE [LARGE SCALE GENOMIC DNA]</scope>
    <source>
        <strain evidence="8 9">FSY-9</strain>
    </source>
</reference>
<feature type="transmembrane region" description="Helical" evidence="7">
    <location>
        <begin position="49"/>
        <end position="69"/>
    </location>
</feature>
<protein>
    <submittedName>
        <fullName evidence="8">Type IV secretion system protein</fullName>
    </submittedName>
</protein>
<dbReference type="GO" id="GO:0016020">
    <property type="term" value="C:membrane"/>
    <property type="evidence" value="ECO:0007669"/>
    <property type="project" value="UniProtKB-SubCell"/>
</dbReference>
<evidence type="ECO:0000256" key="2">
    <source>
        <dbReference type="ARBA" id="ARBA00007802"/>
    </source>
</evidence>
<keyword evidence="3 7" id="KW-0812">Transmembrane</keyword>
<dbReference type="Pfam" id="PF04610">
    <property type="entry name" value="TrbL"/>
    <property type="match status" value="1"/>
</dbReference>
<feature type="region of interest" description="Disordered" evidence="6">
    <location>
        <begin position="358"/>
        <end position="390"/>
    </location>
</feature>
<proteinExistence type="inferred from homology"/>
<feature type="compositionally biased region" description="Low complexity" evidence="6">
    <location>
        <begin position="358"/>
        <end position="374"/>
    </location>
</feature>
<evidence type="ECO:0000313" key="9">
    <source>
        <dbReference type="Proteomes" id="UP000282837"/>
    </source>
</evidence>
<feature type="transmembrane region" description="Helical" evidence="7">
    <location>
        <begin position="164"/>
        <end position="181"/>
    </location>
</feature>
<evidence type="ECO:0000256" key="1">
    <source>
        <dbReference type="ARBA" id="ARBA00004141"/>
    </source>
</evidence>
<evidence type="ECO:0000256" key="5">
    <source>
        <dbReference type="ARBA" id="ARBA00023136"/>
    </source>
</evidence>
<sequence length="390" mass="39932">MAGGSPMNCPALIPADGQPALGAMLRGLDCMTAQASATGFARLLGSHGALTGALTLALTLYVALLALGLMSGRASLSLSTLTPRMMTLGLALTFATSWMAYSQTVWTLLANGPDWLASQMLGLRGSAAQALAVRLDGLFGVLMDAARAAQEAQGDAKGIQPADLLNLSALVLMLGSVGVLVTSRIVLAVLLTLGPVFVVLSIFGGTRGLFEGWLKAAVGFALVPLFAVLLGAGVTEVLTPMLRSMAQNGISMEEAAAVLLAATIHSALMVLALKVTAMLTAGWRLPWGQGAQDQQLSSPLWGNRFAPPAPPNMQTIAQSTTAPQPAAAATDRRIRAILAATAVPMPAPLSLPMAPARGAHAAAPALPASGQGAASRQRQLARQITRKPSV</sequence>
<organism evidence="8 9">
    <name type="scientific">Novosphingobium umbonatum</name>
    <dbReference type="NCBI Taxonomy" id="1908524"/>
    <lineage>
        <taxon>Bacteria</taxon>
        <taxon>Pseudomonadati</taxon>
        <taxon>Pseudomonadota</taxon>
        <taxon>Alphaproteobacteria</taxon>
        <taxon>Sphingomonadales</taxon>
        <taxon>Sphingomonadaceae</taxon>
        <taxon>Novosphingobium</taxon>
    </lineage>
</organism>